<dbReference type="KEGG" id="nam:NAMH_1048"/>
<dbReference type="PANTHER" id="PTHR13939">
    <property type="entry name" value="NICOTINAMIDE-NUCLEOTIDE AMIDOHYDROLASE PNCC"/>
    <property type="match status" value="1"/>
</dbReference>
<dbReference type="HOGENOM" id="CLU_030805_0_1_7"/>
<evidence type="ECO:0000313" key="3">
    <source>
        <dbReference type="Proteomes" id="UP000000448"/>
    </source>
</evidence>
<dbReference type="SMART" id="SM00852">
    <property type="entry name" value="MoCF_biosynth"/>
    <property type="match status" value="1"/>
</dbReference>
<proteinExistence type="predicted"/>
<reference evidence="2 3" key="1">
    <citation type="journal article" date="2009" name="PLoS Genet.">
        <title>Adaptations to submarine hydrothermal environments exemplified by the genome of Nautilia profundicola.</title>
        <authorList>
            <person name="Campbell B.J."/>
            <person name="Smith J.L."/>
            <person name="Hanson T.E."/>
            <person name="Klotz M.G."/>
            <person name="Stein L.Y."/>
            <person name="Lee C.K."/>
            <person name="Wu D."/>
            <person name="Robinson J.M."/>
            <person name="Khouri H.M."/>
            <person name="Eisen J.A."/>
            <person name="Cary S.C."/>
        </authorList>
    </citation>
    <scope>NUCLEOTIDE SEQUENCE [LARGE SCALE GENOMIC DNA]</scope>
    <source>
        <strain evidence="3">ATCC BAA-1463 / DSM 18972 / AmH</strain>
    </source>
</reference>
<dbReference type="AlphaFoldDB" id="B9L9Y9"/>
<evidence type="ECO:0000259" key="1">
    <source>
        <dbReference type="SMART" id="SM00852"/>
    </source>
</evidence>
<keyword evidence="3" id="KW-1185">Reference proteome</keyword>
<dbReference type="SUPFAM" id="SSF53218">
    <property type="entry name" value="Molybdenum cofactor biosynthesis proteins"/>
    <property type="match status" value="1"/>
</dbReference>
<evidence type="ECO:0000313" key="2">
    <source>
        <dbReference type="EMBL" id="ACM93752.1"/>
    </source>
</evidence>
<dbReference type="Gene3D" id="3.40.980.10">
    <property type="entry name" value="MoaB/Mog-like domain"/>
    <property type="match status" value="1"/>
</dbReference>
<sequence length="239" mass="28248">MKIFQVIIGTEILNARREDSHFHFLRDLLIKRGYELFSSFIIKDDPKLIKDVFTLIKNTPNSMLFCYGGIGATPDDYTRQIAADVFTNGVMEYNKEFIKKIDSKFPNEDNTKKYTLAYWPKDAKPLWNNPVNGFPGFYIKNRYFFMPGFPQMAHPMSEEAIQKFLPKKEIKKRYSLIAYAKESEMLDIMRKIPENIEFSTLPKLDYTSEISFCGENSKEIFEWFKEELKKNNIKYKEIN</sequence>
<feature type="domain" description="MoaB/Mog" evidence="1">
    <location>
        <begin position="4"/>
        <end position="168"/>
    </location>
</feature>
<gene>
    <name evidence="2" type="ordered locus">NAMH_1048</name>
</gene>
<organism evidence="2 3">
    <name type="scientific">Nautilia profundicola (strain ATCC BAA-1463 / DSM 18972 / AmH)</name>
    <dbReference type="NCBI Taxonomy" id="598659"/>
    <lineage>
        <taxon>Bacteria</taxon>
        <taxon>Pseudomonadati</taxon>
        <taxon>Campylobacterota</taxon>
        <taxon>Epsilonproteobacteria</taxon>
        <taxon>Nautiliales</taxon>
        <taxon>Nautiliaceae</taxon>
        <taxon>Nautilia</taxon>
    </lineage>
</organism>
<dbReference type="STRING" id="598659.NAMH_1048"/>
<name>B9L9Y9_NAUPA</name>
<dbReference type="InterPro" id="IPR036425">
    <property type="entry name" value="MoaB/Mog-like_dom_sf"/>
</dbReference>
<protein>
    <submittedName>
        <fullName evidence="2">Molybdopterin binding domain protein</fullName>
    </submittedName>
</protein>
<dbReference type="Proteomes" id="UP000000448">
    <property type="component" value="Chromosome"/>
</dbReference>
<dbReference type="EMBL" id="CP001279">
    <property type="protein sequence ID" value="ACM93752.1"/>
    <property type="molecule type" value="Genomic_DNA"/>
</dbReference>
<dbReference type="OrthoDB" id="9801454at2"/>
<accession>B9L9Y9</accession>
<dbReference type="InterPro" id="IPR001453">
    <property type="entry name" value="MoaB/Mog_dom"/>
</dbReference>
<dbReference type="InterPro" id="IPR050101">
    <property type="entry name" value="CinA"/>
</dbReference>
<dbReference type="PANTHER" id="PTHR13939:SF0">
    <property type="entry name" value="NMN AMIDOHYDROLASE-LIKE PROTEIN YFAY"/>
    <property type="match status" value="1"/>
</dbReference>
<dbReference type="eggNOG" id="COG1058">
    <property type="taxonomic scope" value="Bacteria"/>
</dbReference>
<dbReference type="Pfam" id="PF00994">
    <property type="entry name" value="MoCF_biosynth"/>
    <property type="match status" value="1"/>
</dbReference>
<dbReference type="RefSeq" id="WP_015902804.1">
    <property type="nucleotide sequence ID" value="NC_012115.1"/>
</dbReference>